<proteinExistence type="predicted"/>
<organism evidence="1 2">
    <name type="scientific">Dentiscutata erythropus</name>
    <dbReference type="NCBI Taxonomy" id="1348616"/>
    <lineage>
        <taxon>Eukaryota</taxon>
        <taxon>Fungi</taxon>
        <taxon>Fungi incertae sedis</taxon>
        <taxon>Mucoromycota</taxon>
        <taxon>Glomeromycotina</taxon>
        <taxon>Glomeromycetes</taxon>
        <taxon>Diversisporales</taxon>
        <taxon>Gigasporaceae</taxon>
        <taxon>Dentiscutata</taxon>
    </lineage>
</organism>
<accession>A0A9N9EDS0</accession>
<gene>
    <name evidence="1" type="ORF">DERYTH_LOCUS11429</name>
</gene>
<name>A0A9N9EDS0_9GLOM</name>
<evidence type="ECO:0000313" key="1">
    <source>
        <dbReference type="EMBL" id="CAG8674370.1"/>
    </source>
</evidence>
<reference evidence="1" key="1">
    <citation type="submission" date="2021-06" db="EMBL/GenBank/DDBJ databases">
        <authorList>
            <person name="Kallberg Y."/>
            <person name="Tangrot J."/>
            <person name="Rosling A."/>
        </authorList>
    </citation>
    <scope>NUCLEOTIDE SEQUENCE</scope>
    <source>
        <strain evidence="1">MA453B</strain>
    </source>
</reference>
<evidence type="ECO:0000313" key="2">
    <source>
        <dbReference type="Proteomes" id="UP000789405"/>
    </source>
</evidence>
<dbReference type="OrthoDB" id="2447167at2759"/>
<dbReference type="AlphaFoldDB" id="A0A9N9EDS0"/>
<comment type="caution">
    <text evidence="1">The sequence shown here is derived from an EMBL/GenBank/DDBJ whole genome shotgun (WGS) entry which is preliminary data.</text>
</comment>
<dbReference type="Proteomes" id="UP000789405">
    <property type="component" value="Unassembled WGS sequence"/>
</dbReference>
<sequence length="66" mass="7707">MSICNGLRPNLDIVNVPQLLKTLIVKCWDDNPLFHPEAHELFPLFRKCQIHDLNLILEKVNVEDNE</sequence>
<protein>
    <submittedName>
        <fullName evidence="1">9306_t:CDS:1</fullName>
    </submittedName>
</protein>
<dbReference type="EMBL" id="CAJVPY010007052">
    <property type="protein sequence ID" value="CAG8674370.1"/>
    <property type="molecule type" value="Genomic_DNA"/>
</dbReference>
<keyword evidence="2" id="KW-1185">Reference proteome</keyword>